<name>A0A834SZH6_9FABA</name>
<keyword evidence="4" id="KW-1185">Reference proteome</keyword>
<accession>A0A834SZH6</accession>
<dbReference type="Pfam" id="PF05699">
    <property type="entry name" value="Dimer_Tnp_hAT"/>
    <property type="match status" value="1"/>
</dbReference>
<gene>
    <name evidence="3" type="ORF">G2W53_033614</name>
</gene>
<dbReference type="PANTHER" id="PTHR23272:SF161">
    <property type="entry name" value="ZINC FINGER BED DOMAIN-CONTAINING PROTEIN RICESLEEPER 1-LIKE"/>
    <property type="match status" value="1"/>
</dbReference>
<evidence type="ECO:0000313" key="3">
    <source>
        <dbReference type="EMBL" id="KAF7812638.1"/>
    </source>
</evidence>
<dbReference type="AlphaFoldDB" id="A0A834SZH6"/>
<dbReference type="GO" id="GO:0003677">
    <property type="term" value="F:DNA binding"/>
    <property type="evidence" value="ECO:0007669"/>
    <property type="project" value="InterPro"/>
</dbReference>
<dbReference type="SUPFAM" id="SSF53098">
    <property type="entry name" value="Ribonuclease H-like"/>
    <property type="match status" value="1"/>
</dbReference>
<dbReference type="Pfam" id="PF14372">
    <property type="entry name" value="hAT-like_RNase-H"/>
    <property type="match status" value="1"/>
</dbReference>
<evidence type="ECO:0000313" key="4">
    <source>
        <dbReference type="Proteomes" id="UP000634136"/>
    </source>
</evidence>
<dbReference type="GO" id="GO:0046983">
    <property type="term" value="F:protein dimerization activity"/>
    <property type="evidence" value="ECO:0007669"/>
    <property type="project" value="InterPro"/>
</dbReference>
<protein>
    <submittedName>
        <fullName evidence="3">Zinc finger BED domain-containing protein RICESLEEPER 2-like</fullName>
    </submittedName>
</protein>
<organism evidence="3 4">
    <name type="scientific">Senna tora</name>
    <dbReference type="NCBI Taxonomy" id="362788"/>
    <lineage>
        <taxon>Eukaryota</taxon>
        <taxon>Viridiplantae</taxon>
        <taxon>Streptophyta</taxon>
        <taxon>Embryophyta</taxon>
        <taxon>Tracheophyta</taxon>
        <taxon>Spermatophyta</taxon>
        <taxon>Magnoliopsida</taxon>
        <taxon>eudicotyledons</taxon>
        <taxon>Gunneridae</taxon>
        <taxon>Pentapetalae</taxon>
        <taxon>rosids</taxon>
        <taxon>fabids</taxon>
        <taxon>Fabales</taxon>
        <taxon>Fabaceae</taxon>
        <taxon>Caesalpinioideae</taxon>
        <taxon>Cassia clade</taxon>
        <taxon>Senna</taxon>
    </lineage>
</organism>
<reference evidence="3" key="1">
    <citation type="submission" date="2020-09" db="EMBL/GenBank/DDBJ databases">
        <title>Genome-Enabled Discovery of Anthraquinone Biosynthesis in Senna tora.</title>
        <authorList>
            <person name="Kang S.-H."/>
            <person name="Pandey R.P."/>
            <person name="Lee C.-M."/>
            <person name="Sim J.-S."/>
            <person name="Jeong J.-T."/>
            <person name="Choi B.-S."/>
            <person name="Jung M."/>
            <person name="Ginzburg D."/>
            <person name="Zhao K."/>
            <person name="Won S.Y."/>
            <person name="Oh T.-J."/>
            <person name="Yu Y."/>
            <person name="Kim N.-H."/>
            <person name="Lee O.R."/>
            <person name="Lee T.-H."/>
            <person name="Bashyal P."/>
            <person name="Kim T.-S."/>
            <person name="Lee W.-H."/>
            <person name="Kawkins C."/>
            <person name="Kim C.-K."/>
            <person name="Kim J.S."/>
            <person name="Ahn B.O."/>
            <person name="Rhee S.Y."/>
            <person name="Sohng J.K."/>
        </authorList>
    </citation>
    <scope>NUCLEOTIDE SEQUENCE</scope>
    <source>
        <tissue evidence="3">Leaf</tissue>
    </source>
</reference>
<dbReference type="InterPro" id="IPR008906">
    <property type="entry name" value="HATC_C_dom"/>
</dbReference>
<proteinExistence type="predicted"/>
<evidence type="ECO:0000259" key="1">
    <source>
        <dbReference type="Pfam" id="PF05699"/>
    </source>
</evidence>
<dbReference type="InterPro" id="IPR012337">
    <property type="entry name" value="RNaseH-like_sf"/>
</dbReference>
<dbReference type="PANTHER" id="PTHR23272">
    <property type="entry name" value="BED FINGER-RELATED"/>
    <property type="match status" value="1"/>
</dbReference>
<feature type="domain" description="hAT-like transposase RNase-H fold" evidence="2">
    <location>
        <begin position="2"/>
        <end position="84"/>
    </location>
</feature>
<comment type="caution">
    <text evidence="3">The sequence shown here is derived from an EMBL/GenBank/DDBJ whole genome shotgun (WGS) entry which is preliminary data.</text>
</comment>
<sequence>MLNFWIESNDVMLRNMAKNLKTKLDKYWNGGDNMNYMLFVVVVLDPCHKMAYIEFCFSNMYGLDKCKHMLVKLKELLVNLFEYYQVLYPLPPDNTDSSCLISDTSSFGGGVSLESAFSTGGRVLDPFRSSLNPTTVEALVCAQNCLRIFKKEIDLRSSIDEIERNEAS</sequence>
<dbReference type="EMBL" id="JAAIUW010000010">
    <property type="protein sequence ID" value="KAF7812638.1"/>
    <property type="molecule type" value="Genomic_DNA"/>
</dbReference>
<feature type="domain" description="HAT C-terminal dimerisation" evidence="1">
    <location>
        <begin position="111"/>
        <end position="144"/>
    </location>
</feature>
<dbReference type="InterPro" id="IPR025525">
    <property type="entry name" value="hAT-like_transposase_RNase-H"/>
</dbReference>
<evidence type="ECO:0000259" key="2">
    <source>
        <dbReference type="Pfam" id="PF14372"/>
    </source>
</evidence>
<dbReference type="OrthoDB" id="1436733at2759"/>
<dbReference type="Proteomes" id="UP000634136">
    <property type="component" value="Unassembled WGS sequence"/>
</dbReference>